<evidence type="ECO:0000259" key="1">
    <source>
        <dbReference type="Pfam" id="PF12937"/>
    </source>
</evidence>
<name>A0A139A3X3_GONPJ</name>
<dbReference type="EMBL" id="KQ965802">
    <property type="protein sequence ID" value="KXS11414.1"/>
    <property type="molecule type" value="Genomic_DNA"/>
</dbReference>
<dbReference type="SUPFAM" id="SSF81383">
    <property type="entry name" value="F-box domain"/>
    <property type="match status" value="1"/>
</dbReference>
<evidence type="ECO:0000313" key="2">
    <source>
        <dbReference type="EMBL" id="KXS11414.1"/>
    </source>
</evidence>
<organism evidence="2 3">
    <name type="scientific">Gonapodya prolifera (strain JEL478)</name>
    <name type="common">Monoblepharis prolifera</name>
    <dbReference type="NCBI Taxonomy" id="1344416"/>
    <lineage>
        <taxon>Eukaryota</taxon>
        <taxon>Fungi</taxon>
        <taxon>Fungi incertae sedis</taxon>
        <taxon>Chytridiomycota</taxon>
        <taxon>Chytridiomycota incertae sedis</taxon>
        <taxon>Monoblepharidomycetes</taxon>
        <taxon>Monoblepharidales</taxon>
        <taxon>Gonapodyaceae</taxon>
        <taxon>Gonapodya</taxon>
    </lineage>
</organism>
<dbReference type="InterPro" id="IPR036047">
    <property type="entry name" value="F-box-like_dom_sf"/>
</dbReference>
<gene>
    <name evidence="2" type="ORF">M427DRAFT_60663</name>
</gene>
<feature type="domain" description="F-box" evidence="1">
    <location>
        <begin position="6"/>
        <end position="39"/>
    </location>
</feature>
<dbReference type="AlphaFoldDB" id="A0A139A3X3"/>
<evidence type="ECO:0000313" key="3">
    <source>
        <dbReference type="Proteomes" id="UP000070544"/>
    </source>
</evidence>
<reference evidence="2 3" key="1">
    <citation type="journal article" date="2015" name="Genome Biol. Evol.">
        <title>Phylogenomic analyses indicate that early fungi evolved digesting cell walls of algal ancestors of land plants.</title>
        <authorList>
            <person name="Chang Y."/>
            <person name="Wang S."/>
            <person name="Sekimoto S."/>
            <person name="Aerts A.L."/>
            <person name="Choi C."/>
            <person name="Clum A."/>
            <person name="LaButti K.M."/>
            <person name="Lindquist E.A."/>
            <person name="Yee Ngan C."/>
            <person name="Ohm R.A."/>
            <person name="Salamov A.A."/>
            <person name="Grigoriev I.V."/>
            <person name="Spatafora J.W."/>
            <person name="Berbee M.L."/>
        </authorList>
    </citation>
    <scope>NUCLEOTIDE SEQUENCE [LARGE SCALE GENOMIC DNA]</scope>
    <source>
        <strain evidence="2 3">JEL478</strain>
    </source>
</reference>
<protein>
    <recommendedName>
        <fullName evidence="1">F-box domain-containing protein</fullName>
    </recommendedName>
</protein>
<dbReference type="Pfam" id="PF12937">
    <property type="entry name" value="F-box-like"/>
    <property type="match status" value="1"/>
</dbReference>
<proteinExistence type="predicted"/>
<accession>A0A139A3X3</accession>
<keyword evidence="3" id="KW-1185">Reference proteome</keyword>
<dbReference type="Proteomes" id="UP000070544">
    <property type="component" value="Unassembled WGS sequence"/>
</dbReference>
<sequence>MATVPSIPTELLARIIELSSPSSLAAASLVSRQWNSAAQTLLPTLALKAQLKLRFEHQQRRGNQTSQQVDASPSWLLGVQNIRCLPEFERGTGMSTPQPRALLVAMDAEVTIDCLQLSALGALDATEAWSSLTDRIRTRVPTGFAICLSLAAFQFTNNSLPLQRRPANSVALEKALDLCRLLQVPHIQFDRIIYALWSELTPPYRGAFLPAVTNISLRTHKDRRAQNVASVWSDTDIALAITAFTSQRLPFPNAKRLSAFEFEVQLSPSNHVWFRRLHLTARRSCLDILTQPVRQKTTIFISFDTDITHYSLMSTFPNLEVFGTILLQLGMWTSDTPYRDLLSTLPATLHTLHATLELTYLHYAASFSLLDMFTQFSTLLPTATQRLFLTVRTASGPPPEDTCPTGRKLWRAMVEIAKRVVVEVRIKRDGDWVEKAGLLVCWNEQLDELVAEEVIKRGTVIFDRSKLDYGFS</sequence>
<dbReference type="InterPro" id="IPR001810">
    <property type="entry name" value="F-box_dom"/>
</dbReference>